<evidence type="ECO:0000313" key="2">
    <source>
        <dbReference type="EMBL" id="TXK02750.1"/>
    </source>
</evidence>
<dbReference type="AlphaFoldDB" id="A0A5C8HJZ9"/>
<keyword evidence="3" id="KW-1185">Reference proteome</keyword>
<organism evidence="2 3">
    <name type="scientific">Microbacterium mitrae</name>
    <dbReference type="NCBI Taxonomy" id="664640"/>
    <lineage>
        <taxon>Bacteria</taxon>
        <taxon>Bacillati</taxon>
        <taxon>Actinomycetota</taxon>
        <taxon>Actinomycetes</taxon>
        <taxon>Micrococcales</taxon>
        <taxon>Microbacteriaceae</taxon>
        <taxon>Microbacterium</taxon>
    </lineage>
</organism>
<name>A0A5C8HJZ9_9MICO</name>
<dbReference type="Proteomes" id="UP000321196">
    <property type="component" value="Unassembled WGS sequence"/>
</dbReference>
<keyword evidence="1" id="KW-0472">Membrane</keyword>
<feature type="transmembrane region" description="Helical" evidence="1">
    <location>
        <begin position="25"/>
        <end position="52"/>
    </location>
</feature>
<protein>
    <submittedName>
        <fullName evidence="2">Uncharacterized protein</fullName>
    </submittedName>
</protein>
<proteinExistence type="predicted"/>
<feature type="transmembrane region" description="Helical" evidence="1">
    <location>
        <begin position="73"/>
        <end position="96"/>
    </location>
</feature>
<reference evidence="2 3" key="1">
    <citation type="submission" date="2019-08" db="EMBL/GenBank/DDBJ databases">
        <authorList>
            <person name="Dong K."/>
        </authorList>
    </citation>
    <scope>NUCLEOTIDE SEQUENCE [LARGE SCALE GENOMIC DNA]</scope>
    <source>
        <strain evidence="2 3">M4-8</strain>
    </source>
</reference>
<sequence>MTEAGHTRQYDESVGLPFDPLRLCVFATIAAIAALTGPIAVLVFSLIAIGGYRRARAAGLLRSRCKLGDTRLVLTYLIALAVVAAVAIPFWVWGIVTVVRGWLG</sequence>
<evidence type="ECO:0000256" key="1">
    <source>
        <dbReference type="SAM" id="Phobius"/>
    </source>
</evidence>
<keyword evidence="1" id="KW-1133">Transmembrane helix</keyword>
<comment type="caution">
    <text evidence="2">The sequence shown here is derived from an EMBL/GenBank/DDBJ whole genome shotgun (WGS) entry which is preliminary data.</text>
</comment>
<dbReference type="EMBL" id="VRSW01000006">
    <property type="protein sequence ID" value="TXK02750.1"/>
    <property type="molecule type" value="Genomic_DNA"/>
</dbReference>
<keyword evidence="1" id="KW-0812">Transmembrane</keyword>
<dbReference type="OrthoDB" id="4735543at2"/>
<gene>
    <name evidence="2" type="ORF">FVP60_12805</name>
</gene>
<dbReference type="RefSeq" id="WP_147826684.1">
    <property type="nucleotide sequence ID" value="NZ_BAAARG010000005.1"/>
</dbReference>
<accession>A0A5C8HJZ9</accession>
<evidence type="ECO:0000313" key="3">
    <source>
        <dbReference type="Proteomes" id="UP000321196"/>
    </source>
</evidence>